<sequence>MKAIVYTSNAGSTADYAVLLARETGLPFYSAKEAKKKLPAGAEILYLGWIMADSIQGYADAAKRYKICAVCGVGMGKTGTRLVAGRAC</sequence>
<gene>
    <name evidence="1" type="ORF">JQM67_03275</name>
</gene>
<organism evidence="1 2">
    <name type="scientific">Anaeromassilibacillus senegalensis</name>
    <dbReference type="NCBI Taxonomy" id="1673717"/>
    <lineage>
        <taxon>Bacteria</taxon>
        <taxon>Bacillati</taxon>
        <taxon>Bacillota</taxon>
        <taxon>Clostridia</taxon>
        <taxon>Eubacteriales</taxon>
        <taxon>Acutalibacteraceae</taxon>
        <taxon>Anaeromassilibacillus</taxon>
    </lineage>
</organism>
<evidence type="ECO:0000313" key="2">
    <source>
        <dbReference type="Proteomes" id="UP001299220"/>
    </source>
</evidence>
<evidence type="ECO:0008006" key="3">
    <source>
        <dbReference type="Google" id="ProtNLM"/>
    </source>
</evidence>
<evidence type="ECO:0000313" key="1">
    <source>
        <dbReference type="EMBL" id="MCF2651616.1"/>
    </source>
</evidence>
<reference evidence="1 2" key="1">
    <citation type="submission" date="2020-12" db="EMBL/GenBank/DDBJ databases">
        <title>Whole genome sequences of gut porcine anaerobes.</title>
        <authorList>
            <person name="Kubasova T."/>
            <person name="Jahodarova E."/>
            <person name="Rychlik I."/>
        </authorList>
    </citation>
    <scope>NUCLEOTIDE SEQUENCE [LARGE SCALE GENOMIC DNA]</scope>
    <source>
        <strain evidence="1 2">An867</strain>
    </source>
</reference>
<dbReference type="Proteomes" id="UP001299220">
    <property type="component" value="Unassembled WGS sequence"/>
</dbReference>
<protein>
    <recommendedName>
        <fullName evidence="3">Flavodoxin domain-containing protein</fullName>
    </recommendedName>
</protein>
<name>A0ABS9CMP0_9FIRM</name>
<dbReference type="RefSeq" id="WP_235322627.1">
    <property type="nucleotide sequence ID" value="NZ_JAFBIT010000001.1"/>
</dbReference>
<keyword evidence="2" id="KW-1185">Reference proteome</keyword>
<proteinExistence type="predicted"/>
<dbReference type="EMBL" id="JAFBIT010000001">
    <property type="protein sequence ID" value="MCF2651616.1"/>
    <property type="molecule type" value="Genomic_DNA"/>
</dbReference>
<accession>A0ABS9CMP0</accession>
<comment type="caution">
    <text evidence="1">The sequence shown here is derived from an EMBL/GenBank/DDBJ whole genome shotgun (WGS) entry which is preliminary data.</text>
</comment>